<accession>A0A183FLF0</accession>
<accession>A0A3P8BQ30</accession>
<gene>
    <name evidence="2" type="ORF">HPBE_LOCUS8082</name>
</gene>
<dbReference type="WBParaSite" id="HPBE_0000808101-mRNA-1">
    <property type="protein sequence ID" value="HPBE_0000808101-mRNA-1"/>
    <property type="gene ID" value="HPBE_0000808101"/>
</dbReference>
<feature type="compositionally biased region" description="Polar residues" evidence="1">
    <location>
        <begin position="22"/>
        <end position="44"/>
    </location>
</feature>
<evidence type="ECO:0000313" key="2">
    <source>
        <dbReference type="EMBL" id="VDO74805.1"/>
    </source>
</evidence>
<keyword evidence="3" id="KW-1185">Reference proteome</keyword>
<dbReference type="EMBL" id="UZAH01026050">
    <property type="protein sequence ID" value="VDO74805.1"/>
    <property type="molecule type" value="Genomic_DNA"/>
</dbReference>
<evidence type="ECO:0000313" key="4">
    <source>
        <dbReference type="WBParaSite" id="HPBE_0000808101-mRNA-1"/>
    </source>
</evidence>
<sequence>MSLGDLATRLAEITRDAIVDSTRASSHEATSTPSSGHTVESEVQATRGGRPNEGNAPNNRHRTETNFDSIPAETENSAKIVSEFESTALFGLPGLKVRFILLCTEEVVSVRLCVCRTDRGVSCKSCNRQQGSANMSHVAIVERQESRSDRLTGTRI</sequence>
<feature type="region of interest" description="Disordered" evidence="1">
    <location>
        <begin position="19"/>
        <end position="74"/>
    </location>
</feature>
<name>A0A183FLF0_HELPZ</name>
<dbReference type="AlphaFoldDB" id="A0A183FLF0"/>
<protein>
    <submittedName>
        <fullName evidence="4">Zn_Tnp_IS91 domain-containing protein</fullName>
    </submittedName>
</protein>
<evidence type="ECO:0000313" key="3">
    <source>
        <dbReference type="Proteomes" id="UP000050761"/>
    </source>
</evidence>
<reference evidence="2 3" key="1">
    <citation type="submission" date="2018-11" db="EMBL/GenBank/DDBJ databases">
        <authorList>
            <consortium name="Pathogen Informatics"/>
        </authorList>
    </citation>
    <scope>NUCLEOTIDE SEQUENCE [LARGE SCALE GENOMIC DNA]</scope>
</reference>
<evidence type="ECO:0000256" key="1">
    <source>
        <dbReference type="SAM" id="MobiDB-lite"/>
    </source>
</evidence>
<reference evidence="4" key="2">
    <citation type="submission" date="2019-09" db="UniProtKB">
        <authorList>
            <consortium name="WormBaseParasite"/>
        </authorList>
    </citation>
    <scope>IDENTIFICATION</scope>
</reference>
<organism evidence="3 4">
    <name type="scientific">Heligmosomoides polygyrus</name>
    <name type="common">Parasitic roundworm</name>
    <dbReference type="NCBI Taxonomy" id="6339"/>
    <lineage>
        <taxon>Eukaryota</taxon>
        <taxon>Metazoa</taxon>
        <taxon>Ecdysozoa</taxon>
        <taxon>Nematoda</taxon>
        <taxon>Chromadorea</taxon>
        <taxon>Rhabditida</taxon>
        <taxon>Rhabditina</taxon>
        <taxon>Rhabditomorpha</taxon>
        <taxon>Strongyloidea</taxon>
        <taxon>Heligmosomidae</taxon>
        <taxon>Heligmosomoides</taxon>
    </lineage>
</organism>
<dbReference type="Proteomes" id="UP000050761">
    <property type="component" value="Unassembled WGS sequence"/>
</dbReference>
<proteinExistence type="predicted"/>